<dbReference type="AlphaFoldDB" id="A0A4R6WSX7"/>
<reference evidence="3 4" key="1">
    <citation type="submission" date="2019-03" db="EMBL/GenBank/DDBJ databases">
        <title>Genomic Encyclopedia of Type Strains, Phase III (KMG-III): the genomes of soil and plant-associated and newly described type strains.</title>
        <authorList>
            <person name="Whitman W."/>
        </authorList>
    </citation>
    <scope>NUCLEOTIDE SEQUENCE [LARGE SCALE GENOMIC DNA]</scope>
    <source>
        <strain evidence="3 4">CGMCC 1.7660</strain>
    </source>
</reference>
<dbReference type="GO" id="GO:0004519">
    <property type="term" value="F:endonuclease activity"/>
    <property type="evidence" value="ECO:0007669"/>
    <property type="project" value="UniProtKB-KW"/>
</dbReference>
<evidence type="ECO:0000259" key="2">
    <source>
        <dbReference type="PROSITE" id="PS50164"/>
    </source>
</evidence>
<keyword evidence="3" id="KW-0378">Hydrolase</keyword>
<keyword evidence="4" id="KW-1185">Reference proteome</keyword>
<evidence type="ECO:0000313" key="3">
    <source>
        <dbReference type="EMBL" id="TDQ81980.1"/>
    </source>
</evidence>
<keyword evidence="3" id="KW-0540">Nuclease</keyword>
<dbReference type="PANTHER" id="PTHR34477">
    <property type="entry name" value="UPF0213 PROTEIN YHBQ"/>
    <property type="match status" value="1"/>
</dbReference>
<feature type="domain" description="GIY-YIG" evidence="2">
    <location>
        <begin position="1"/>
        <end position="77"/>
    </location>
</feature>
<proteinExistence type="inferred from homology"/>
<comment type="caution">
    <text evidence="3">The sequence shown here is derived from an EMBL/GenBank/DDBJ whole genome shotgun (WGS) entry which is preliminary data.</text>
</comment>
<keyword evidence="3" id="KW-0255">Endonuclease</keyword>
<comment type="similarity">
    <text evidence="1">Belongs to the UPF0213 family.</text>
</comment>
<evidence type="ECO:0000256" key="1">
    <source>
        <dbReference type="ARBA" id="ARBA00007435"/>
    </source>
</evidence>
<dbReference type="RefSeq" id="WP_243735586.1">
    <property type="nucleotide sequence ID" value="NZ_SNYW01000008.1"/>
</dbReference>
<dbReference type="InterPro" id="IPR050190">
    <property type="entry name" value="UPF0213_domain"/>
</dbReference>
<dbReference type="PROSITE" id="PS50164">
    <property type="entry name" value="GIY_YIG"/>
    <property type="match status" value="1"/>
</dbReference>
<dbReference type="Proteomes" id="UP000295783">
    <property type="component" value="Unassembled WGS sequence"/>
</dbReference>
<organism evidence="3 4">
    <name type="scientific">Dongia mobilis</name>
    <dbReference type="NCBI Taxonomy" id="578943"/>
    <lineage>
        <taxon>Bacteria</taxon>
        <taxon>Pseudomonadati</taxon>
        <taxon>Pseudomonadota</taxon>
        <taxon>Alphaproteobacteria</taxon>
        <taxon>Rhodospirillales</taxon>
        <taxon>Dongiaceae</taxon>
        <taxon>Dongia</taxon>
    </lineage>
</organism>
<name>A0A4R6WSX7_9PROT</name>
<dbReference type="Gene3D" id="3.40.1440.10">
    <property type="entry name" value="GIY-YIG endonuclease"/>
    <property type="match status" value="1"/>
</dbReference>
<gene>
    <name evidence="3" type="ORF">A8950_1800</name>
</gene>
<evidence type="ECO:0000313" key="4">
    <source>
        <dbReference type="Proteomes" id="UP000295783"/>
    </source>
</evidence>
<dbReference type="InterPro" id="IPR035901">
    <property type="entry name" value="GIY-YIG_endonuc_sf"/>
</dbReference>
<dbReference type="SMART" id="SM00465">
    <property type="entry name" value="GIYc"/>
    <property type="match status" value="1"/>
</dbReference>
<dbReference type="CDD" id="cd10448">
    <property type="entry name" value="GIY-YIG_unchar_3"/>
    <property type="match status" value="1"/>
</dbReference>
<sequence>MFAAVYIMTDGPNGTLYVGVTTDLARRVSQHRAGEIVGFTKRYDLKQLVYFEPHEDINAAIHREKRLKKWPRAWKVRLITRENPEWRDLYHDLFR</sequence>
<accession>A0A4R6WSX7</accession>
<dbReference type="Pfam" id="PF01541">
    <property type="entry name" value="GIY-YIG"/>
    <property type="match status" value="1"/>
</dbReference>
<dbReference type="SUPFAM" id="SSF82771">
    <property type="entry name" value="GIY-YIG endonuclease"/>
    <property type="match status" value="1"/>
</dbReference>
<dbReference type="PANTHER" id="PTHR34477:SF5">
    <property type="entry name" value="BSL5627 PROTEIN"/>
    <property type="match status" value="1"/>
</dbReference>
<dbReference type="EMBL" id="SNYW01000008">
    <property type="protein sequence ID" value="TDQ81980.1"/>
    <property type="molecule type" value="Genomic_DNA"/>
</dbReference>
<dbReference type="InterPro" id="IPR000305">
    <property type="entry name" value="GIY-YIG_endonuc"/>
</dbReference>
<protein>
    <submittedName>
        <fullName evidence="3">Putative endonuclease</fullName>
    </submittedName>
</protein>